<protein>
    <recommendedName>
        <fullName evidence="3">Fork-head domain-containing protein</fullName>
    </recommendedName>
</protein>
<dbReference type="InterPro" id="IPR050211">
    <property type="entry name" value="FOX_domain-containing"/>
</dbReference>
<dbReference type="RefSeq" id="XP_018982637.1">
    <property type="nucleotide sequence ID" value="XM_019127745.1"/>
</dbReference>
<dbReference type="GO" id="GO:0009653">
    <property type="term" value="P:anatomical structure morphogenesis"/>
    <property type="evidence" value="ECO:0007669"/>
    <property type="project" value="TreeGrafter"/>
</dbReference>
<dbReference type="InterPro" id="IPR001766">
    <property type="entry name" value="Fork_head_dom"/>
</dbReference>
<evidence type="ECO:0000313" key="5">
    <source>
        <dbReference type="Proteomes" id="UP000094336"/>
    </source>
</evidence>
<dbReference type="InterPro" id="IPR036388">
    <property type="entry name" value="WH-like_DNA-bd_sf"/>
</dbReference>
<dbReference type="SMART" id="SM00339">
    <property type="entry name" value="FH"/>
    <property type="match status" value="1"/>
</dbReference>
<comment type="subcellular location">
    <subcellularLocation>
        <location evidence="2">Nucleus</location>
    </subcellularLocation>
</comment>
<dbReference type="GO" id="GO:0030154">
    <property type="term" value="P:cell differentiation"/>
    <property type="evidence" value="ECO:0007669"/>
    <property type="project" value="TreeGrafter"/>
</dbReference>
<gene>
    <name evidence="4" type="ORF">BABINDRAFT_15957</name>
</gene>
<dbReference type="SUPFAM" id="SSF46785">
    <property type="entry name" value="Winged helix' DNA-binding domain"/>
    <property type="match status" value="1"/>
</dbReference>
<dbReference type="GeneID" id="30145598"/>
<name>A0A1E3QHY7_9ASCO</name>
<dbReference type="Proteomes" id="UP000094336">
    <property type="component" value="Unassembled WGS sequence"/>
</dbReference>
<dbReference type="OrthoDB" id="5954824at2759"/>
<dbReference type="GO" id="GO:0000981">
    <property type="term" value="F:DNA-binding transcription factor activity, RNA polymerase II-specific"/>
    <property type="evidence" value="ECO:0007669"/>
    <property type="project" value="TreeGrafter"/>
</dbReference>
<dbReference type="PROSITE" id="PS50039">
    <property type="entry name" value="FORK_HEAD_3"/>
    <property type="match status" value="1"/>
</dbReference>
<dbReference type="Gene3D" id="1.10.10.10">
    <property type="entry name" value="Winged helix-like DNA-binding domain superfamily/Winged helix DNA-binding domain"/>
    <property type="match status" value="1"/>
</dbReference>
<evidence type="ECO:0000313" key="4">
    <source>
        <dbReference type="EMBL" id="ODQ77309.1"/>
    </source>
</evidence>
<feature type="non-terminal residue" evidence="4">
    <location>
        <position position="55"/>
    </location>
</feature>
<evidence type="ECO:0000256" key="1">
    <source>
        <dbReference type="ARBA" id="ARBA00023125"/>
    </source>
</evidence>
<dbReference type="GO" id="GO:0000978">
    <property type="term" value="F:RNA polymerase II cis-regulatory region sequence-specific DNA binding"/>
    <property type="evidence" value="ECO:0007669"/>
    <property type="project" value="TreeGrafter"/>
</dbReference>
<dbReference type="PRINTS" id="PR00053">
    <property type="entry name" value="FORKHEAD"/>
</dbReference>
<keyword evidence="5" id="KW-1185">Reference proteome</keyword>
<dbReference type="InterPro" id="IPR036390">
    <property type="entry name" value="WH_DNA-bd_sf"/>
</dbReference>
<dbReference type="EMBL" id="KV454441">
    <property type="protein sequence ID" value="ODQ77309.1"/>
    <property type="molecule type" value="Genomic_DNA"/>
</dbReference>
<dbReference type="GO" id="GO:0005634">
    <property type="term" value="C:nucleus"/>
    <property type="evidence" value="ECO:0007669"/>
    <property type="project" value="UniProtKB-SubCell"/>
</dbReference>
<keyword evidence="2" id="KW-0539">Nucleus</keyword>
<accession>A0A1E3QHY7</accession>
<dbReference type="PANTHER" id="PTHR11829">
    <property type="entry name" value="FORKHEAD BOX PROTEIN"/>
    <property type="match status" value="1"/>
</dbReference>
<dbReference type="STRING" id="984486.A0A1E3QHY7"/>
<evidence type="ECO:0000259" key="3">
    <source>
        <dbReference type="PROSITE" id="PS50039"/>
    </source>
</evidence>
<feature type="DNA-binding region" description="Fork-head" evidence="2">
    <location>
        <begin position="1"/>
        <end position="55"/>
    </location>
</feature>
<sequence>MSLSEIYAAIREVFPYYKYCSDGWQLSVRHNLSLNKQFKKVSKEGKGWLWGLNEE</sequence>
<dbReference type="Pfam" id="PF00250">
    <property type="entry name" value="Forkhead"/>
    <property type="match status" value="1"/>
</dbReference>
<reference evidence="5" key="1">
    <citation type="submission" date="2016-05" db="EMBL/GenBank/DDBJ databases">
        <title>Comparative genomics of biotechnologically important yeasts.</title>
        <authorList>
            <consortium name="DOE Joint Genome Institute"/>
            <person name="Riley R."/>
            <person name="Haridas S."/>
            <person name="Wolfe K.H."/>
            <person name="Lopes M.R."/>
            <person name="Hittinger C.T."/>
            <person name="Goker M."/>
            <person name="Salamov A."/>
            <person name="Wisecaver J."/>
            <person name="Long T.M."/>
            <person name="Aerts A.L."/>
            <person name="Barry K."/>
            <person name="Choi C."/>
            <person name="Clum A."/>
            <person name="Coughlan A.Y."/>
            <person name="Deshpande S."/>
            <person name="Douglass A.P."/>
            <person name="Hanson S.J."/>
            <person name="Klenk H.-P."/>
            <person name="Labutti K."/>
            <person name="Lapidus A."/>
            <person name="Lindquist E."/>
            <person name="Lipzen A."/>
            <person name="Meier-Kolthoff J.P."/>
            <person name="Ohm R.A."/>
            <person name="Otillar R.P."/>
            <person name="Pangilinan J."/>
            <person name="Peng Y."/>
            <person name="Rokas A."/>
            <person name="Rosa C.A."/>
            <person name="Scheuner C."/>
            <person name="Sibirny A.A."/>
            <person name="Slot J.C."/>
            <person name="Stielow J.B."/>
            <person name="Sun H."/>
            <person name="Kurtzman C.P."/>
            <person name="Blackwell M."/>
            <person name="Grigoriev I.V."/>
            <person name="Jeffries T.W."/>
        </authorList>
    </citation>
    <scope>NUCLEOTIDE SEQUENCE [LARGE SCALE GENOMIC DNA]</scope>
    <source>
        <strain evidence="5">NRRL Y-12698</strain>
    </source>
</reference>
<feature type="domain" description="Fork-head" evidence="3">
    <location>
        <begin position="1"/>
        <end position="55"/>
    </location>
</feature>
<organism evidence="4 5">
    <name type="scientific">Babjeviella inositovora NRRL Y-12698</name>
    <dbReference type="NCBI Taxonomy" id="984486"/>
    <lineage>
        <taxon>Eukaryota</taxon>
        <taxon>Fungi</taxon>
        <taxon>Dikarya</taxon>
        <taxon>Ascomycota</taxon>
        <taxon>Saccharomycotina</taxon>
        <taxon>Pichiomycetes</taxon>
        <taxon>Serinales incertae sedis</taxon>
        <taxon>Babjeviella</taxon>
    </lineage>
</organism>
<proteinExistence type="predicted"/>
<keyword evidence="1 2" id="KW-0238">DNA-binding</keyword>
<dbReference type="CDD" id="cd00059">
    <property type="entry name" value="FH_FOX"/>
    <property type="match status" value="1"/>
</dbReference>
<dbReference type="AlphaFoldDB" id="A0A1E3QHY7"/>
<evidence type="ECO:0000256" key="2">
    <source>
        <dbReference type="PROSITE-ProRule" id="PRU00089"/>
    </source>
</evidence>
<dbReference type="PANTHER" id="PTHR11829:SF343">
    <property type="entry name" value="FORK-HEAD DOMAIN-CONTAINING PROTEIN"/>
    <property type="match status" value="1"/>
</dbReference>